<feature type="domain" description="IclR-ED" evidence="5">
    <location>
        <begin position="75"/>
        <end position="251"/>
    </location>
</feature>
<dbReference type="InterPro" id="IPR036388">
    <property type="entry name" value="WH-like_DNA-bd_sf"/>
</dbReference>
<gene>
    <name evidence="6" type="ORF">L0M17_08910</name>
</gene>
<dbReference type="EMBL" id="JAKZBV010000001">
    <property type="protein sequence ID" value="MCH6470094.1"/>
    <property type="molecule type" value="Genomic_DNA"/>
</dbReference>
<name>A0ABS9U094_9MICC</name>
<dbReference type="InterPro" id="IPR029016">
    <property type="entry name" value="GAF-like_dom_sf"/>
</dbReference>
<evidence type="ECO:0000313" key="7">
    <source>
        <dbReference type="Proteomes" id="UP001202922"/>
    </source>
</evidence>
<dbReference type="Gene3D" id="3.30.450.40">
    <property type="match status" value="1"/>
</dbReference>
<protein>
    <submittedName>
        <fullName evidence="6">Helix-turn-helix domain-containing protein</fullName>
    </submittedName>
</protein>
<dbReference type="Pfam" id="PF09339">
    <property type="entry name" value="HTH_IclR"/>
    <property type="match status" value="1"/>
</dbReference>
<dbReference type="SUPFAM" id="SSF46785">
    <property type="entry name" value="Winged helix' DNA-binding domain"/>
    <property type="match status" value="1"/>
</dbReference>
<reference evidence="6 7" key="1">
    <citation type="submission" date="2022-03" db="EMBL/GenBank/DDBJ databases">
        <title>Sinomonas sp. isolated from a soil.</title>
        <authorList>
            <person name="Han J."/>
            <person name="Kim D.-U."/>
        </authorList>
    </citation>
    <scope>NUCLEOTIDE SEQUENCE [LARGE SCALE GENOMIC DNA]</scope>
    <source>
        <strain evidence="6 7">5-5</strain>
    </source>
</reference>
<dbReference type="SUPFAM" id="SSF55781">
    <property type="entry name" value="GAF domain-like"/>
    <property type="match status" value="1"/>
</dbReference>
<keyword evidence="7" id="KW-1185">Reference proteome</keyword>
<organism evidence="6 7">
    <name type="scientific">Sinomonas terrae</name>
    <dbReference type="NCBI Taxonomy" id="2908838"/>
    <lineage>
        <taxon>Bacteria</taxon>
        <taxon>Bacillati</taxon>
        <taxon>Actinomycetota</taxon>
        <taxon>Actinomycetes</taxon>
        <taxon>Micrococcales</taxon>
        <taxon>Micrococcaceae</taxon>
        <taxon>Sinomonas</taxon>
    </lineage>
</organism>
<comment type="caution">
    <text evidence="6">The sequence shown here is derived from an EMBL/GenBank/DDBJ whole genome shotgun (WGS) entry which is preliminary data.</text>
</comment>
<dbReference type="InterPro" id="IPR036390">
    <property type="entry name" value="WH_DNA-bd_sf"/>
</dbReference>
<proteinExistence type="predicted"/>
<dbReference type="Proteomes" id="UP001202922">
    <property type="component" value="Unassembled WGS sequence"/>
</dbReference>
<evidence type="ECO:0000256" key="2">
    <source>
        <dbReference type="ARBA" id="ARBA00023125"/>
    </source>
</evidence>
<keyword evidence="1" id="KW-0805">Transcription regulation</keyword>
<accession>A0ABS9U094</accession>
<dbReference type="PANTHER" id="PTHR30136:SF24">
    <property type="entry name" value="HTH-TYPE TRANSCRIPTIONAL REPRESSOR ALLR"/>
    <property type="match status" value="1"/>
</dbReference>
<dbReference type="Pfam" id="PF01614">
    <property type="entry name" value="IclR_C"/>
    <property type="match status" value="1"/>
</dbReference>
<evidence type="ECO:0000256" key="3">
    <source>
        <dbReference type="ARBA" id="ARBA00023163"/>
    </source>
</evidence>
<evidence type="ECO:0000313" key="6">
    <source>
        <dbReference type="EMBL" id="MCH6470094.1"/>
    </source>
</evidence>
<dbReference type="PROSITE" id="PS51078">
    <property type="entry name" value="ICLR_ED"/>
    <property type="match status" value="1"/>
</dbReference>
<keyword evidence="3" id="KW-0804">Transcription</keyword>
<sequence length="266" mass="28494">MALITMANSASGESVIGRVARIMSAFTRARPFLTSAELARETGLSTSTAHRLARELAGEGFLDRDAEGRFGVGARLWELSARSNPLEEFRRRGLPFLEGIHAAVRQQVSLAVPDIEGGTVLYLERLDQHGNETVNLGEVAARLELTSTSTGLAILAHEQQDVRERYLVAASTDDGGRGLRAGLAEVRRRGYARLAGVLVEANAGYAVPVFGAGNRVIGAISVVVPLAEDRPELVLPVLVSAGQGLSRTMGAEKRPYGEREWLRGPG</sequence>
<dbReference type="InterPro" id="IPR050707">
    <property type="entry name" value="HTH_MetabolicPath_Reg"/>
</dbReference>
<feature type="domain" description="HTH iclR-type" evidence="4">
    <location>
        <begin position="13"/>
        <end position="74"/>
    </location>
</feature>
<evidence type="ECO:0000259" key="4">
    <source>
        <dbReference type="PROSITE" id="PS51077"/>
    </source>
</evidence>
<dbReference type="PROSITE" id="PS51077">
    <property type="entry name" value="HTH_ICLR"/>
    <property type="match status" value="1"/>
</dbReference>
<dbReference type="RefSeq" id="WP_241053605.1">
    <property type="nucleotide sequence ID" value="NZ_JAKZBV010000001.1"/>
</dbReference>
<dbReference type="InterPro" id="IPR005471">
    <property type="entry name" value="Tscrpt_reg_IclR_N"/>
</dbReference>
<evidence type="ECO:0000256" key="1">
    <source>
        <dbReference type="ARBA" id="ARBA00023015"/>
    </source>
</evidence>
<evidence type="ECO:0000259" key="5">
    <source>
        <dbReference type="PROSITE" id="PS51078"/>
    </source>
</evidence>
<dbReference type="PANTHER" id="PTHR30136">
    <property type="entry name" value="HELIX-TURN-HELIX TRANSCRIPTIONAL REGULATOR, ICLR FAMILY"/>
    <property type="match status" value="1"/>
</dbReference>
<dbReference type="InterPro" id="IPR014757">
    <property type="entry name" value="Tscrpt_reg_IclR_C"/>
</dbReference>
<keyword evidence="2" id="KW-0238">DNA-binding</keyword>
<dbReference type="Gene3D" id="1.10.10.10">
    <property type="entry name" value="Winged helix-like DNA-binding domain superfamily/Winged helix DNA-binding domain"/>
    <property type="match status" value="1"/>
</dbReference>
<dbReference type="SMART" id="SM00346">
    <property type="entry name" value="HTH_ICLR"/>
    <property type="match status" value="1"/>
</dbReference>